<feature type="compositionally biased region" description="Basic residues" evidence="1">
    <location>
        <begin position="263"/>
        <end position="284"/>
    </location>
</feature>
<dbReference type="OrthoDB" id="6432192at2759"/>
<dbReference type="Proteomes" id="UP000054359">
    <property type="component" value="Unassembled WGS sequence"/>
</dbReference>
<sequence length="382" mass="43605">MLTMKDITDHWIGLPKSPYTHFTATMSPPTSSTAAPTSVPVTVKKPTTTKKKKRRKNSEGSKRRVTDPSEPLYYRDNYYRERAKFAFPDFDYDYDSPNSAYSNSPPQPSSSSSSPYIIRATASSPKAIYLNPSETDSSISAVYAGTPKVATYVVPSAKKYVVRRVKSRAVYVPPPAPIGGDLYAAASSAGIRRLDPADYDENSASFLNMGPQEGFPPRPVMNKISQPGQRQPCHGPECHQHHKGLVRFYWRRVVYPPDEGRRIRGRGRRLRRPRTRTRGRRVRVGSRAPSDQREMYTSEEDGVAEGAEDNNTYENEEDEEEVSDEEENEENDTVHQNIWQPGRGYGHNLGEGSNYDDDDRRVYRDKRYAYRRKMNQNFYKYS</sequence>
<feature type="compositionally biased region" description="Acidic residues" evidence="1">
    <location>
        <begin position="314"/>
        <end position="331"/>
    </location>
</feature>
<accession>A0A087UWD2</accession>
<feature type="compositionally biased region" description="Acidic residues" evidence="1">
    <location>
        <begin position="297"/>
        <end position="308"/>
    </location>
</feature>
<feature type="region of interest" description="Disordered" evidence="1">
    <location>
        <begin position="260"/>
        <end position="362"/>
    </location>
</feature>
<reference evidence="2 3" key="1">
    <citation type="submission" date="2013-11" db="EMBL/GenBank/DDBJ databases">
        <title>Genome sequencing of Stegodyphus mimosarum.</title>
        <authorList>
            <person name="Bechsgaard J."/>
        </authorList>
    </citation>
    <scope>NUCLEOTIDE SEQUENCE [LARGE SCALE GENOMIC DNA]</scope>
</reference>
<proteinExistence type="predicted"/>
<feature type="region of interest" description="Disordered" evidence="1">
    <location>
        <begin position="22"/>
        <end position="73"/>
    </location>
</feature>
<feature type="compositionally biased region" description="Low complexity" evidence="1">
    <location>
        <begin position="23"/>
        <end position="46"/>
    </location>
</feature>
<keyword evidence="3" id="KW-1185">Reference proteome</keyword>
<feature type="non-terminal residue" evidence="2">
    <location>
        <position position="382"/>
    </location>
</feature>
<feature type="compositionally biased region" description="Basic residues" evidence="1">
    <location>
        <begin position="47"/>
        <end position="56"/>
    </location>
</feature>
<feature type="region of interest" description="Disordered" evidence="1">
    <location>
        <begin position="97"/>
        <end position="116"/>
    </location>
</feature>
<evidence type="ECO:0000256" key="1">
    <source>
        <dbReference type="SAM" id="MobiDB-lite"/>
    </source>
</evidence>
<organism evidence="2 3">
    <name type="scientific">Stegodyphus mimosarum</name>
    <name type="common">African social velvet spider</name>
    <dbReference type="NCBI Taxonomy" id="407821"/>
    <lineage>
        <taxon>Eukaryota</taxon>
        <taxon>Metazoa</taxon>
        <taxon>Ecdysozoa</taxon>
        <taxon>Arthropoda</taxon>
        <taxon>Chelicerata</taxon>
        <taxon>Arachnida</taxon>
        <taxon>Araneae</taxon>
        <taxon>Araneomorphae</taxon>
        <taxon>Entelegynae</taxon>
        <taxon>Eresoidea</taxon>
        <taxon>Eresidae</taxon>
        <taxon>Stegodyphus</taxon>
    </lineage>
</organism>
<dbReference type="OMA" id="CHGPECH"/>
<dbReference type="AlphaFoldDB" id="A0A087UWD2"/>
<dbReference type="EMBL" id="KK121991">
    <property type="protein sequence ID" value="KFM81671.1"/>
    <property type="molecule type" value="Genomic_DNA"/>
</dbReference>
<evidence type="ECO:0000313" key="3">
    <source>
        <dbReference type="Proteomes" id="UP000054359"/>
    </source>
</evidence>
<protein>
    <submittedName>
        <fullName evidence="2">Uncharacterized protein</fullName>
    </submittedName>
</protein>
<gene>
    <name evidence="2" type="ORF">X975_20601</name>
</gene>
<name>A0A087UWD2_STEMI</name>
<feature type="compositionally biased region" description="Basic and acidic residues" evidence="1">
    <location>
        <begin position="57"/>
        <end position="67"/>
    </location>
</feature>
<evidence type="ECO:0000313" key="2">
    <source>
        <dbReference type="EMBL" id="KFM81671.1"/>
    </source>
</evidence>